<keyword evidence="1" id="KW-0812">Transmembrane</keyword>
<feature type="transmembrane region" description="Helical" evidence="1">
    <location>
        <begin position="6"/>
        <end position="28"/>
    </location>
</feature>
<accession>A0A556MW93</accession>
<dbReference type="RefSeq" id="WP_144247633.1">
    <property type="nucleotide sequence ID" value="NZ_VLPK01000001.1"/>
</dbReference>
<keyword evidence="3" id="KW-1185">Reference proteome</keyword>
<evidence type="ECO:0000256" key="1">
    <source>
        <dbReference type="SAM" id="Phobius"/>
    </source>
</evidence>
<sequence>MSAFVLIIEILFSIAVFLLIIVMILAGLKSLKKDYFPDWKFLDYFSVGYVEYLYAKFFKKDSK</sequence>
<gene>
    <name evidence="2" type="ORF">FO440_07805</name>
</gene>
<dbReference type="Proteomes" id="UP000318733">
    <property type="component" value="Unassembled WGS sequence"/>
</dbReference>
<dbReference type="AlphaFoldDB" id="A0A556MW93"/>
<keyword evidence="1" id="KW-0472">Membrane</keyword>
<proteinExistence type="predicted"/>
<protein>
    <submittedName>
        <fullName evidence="2">Uncharacterized protein</fullName>
    </submittedName>
</protein>
<organism evidence="2 3">
    <name type="scientific">Mucilaginibacter corticis</name>
    <dbReference type="NCBI Taxonomy" id="2597670"/>
    <lineage>
        <taxon>Bacteria</taxon>
        <taxon>Pseudomonadati</taxon>
        <taxon>Bacteroidota</taxon>
        <taxon>Sphingobacteriia</taxon>
        <taxon>Sphingobacteriales</taxon>
        <taxon>Sphingobacteriaceae</taxon>
        <taxon>Mucilaginibacter</taxon>
    </lineage>
</organism>
<evidence type="ECO:0000313" key="3">
    <source>
        <dbReference type="Proteomes" id="UP000318733"/>
    </source>
</evidence>
<dbReference type="EMBL" id="VLPK01000001">
    <property type="protein sequence ID" value="TSJ44069.1"/>
    <property type="molecule type" value="Genomic_DNA"/>
</dbReference>
<name>A0A556MW93_9SPHI</name>
<keyword evidence="1" id="KW-1133">Transmembrane helix</keyword>
<evidence type="ECO:0000313" key="2">
    <source>
        <dbReference type="EMBL" id="TSJ44069.1"/>
    </source>
</evidence>
<dbReference type="OrthoDB" id="799787at2"/>
<comment type="caution">
    <text evidence="2">The sequence shown here is derived from an EMBL/GenBank/DDBJ whole genome shotgun (WGS) entry which is preliminary data.</text>
</comment>
<reference evidence="2 3" key="1">
    <citation type="submission" date="2019-07" db="EMBL/GenBank/DDBJ databases">
        <authorList>
            <person name="Huq M.A."/>
        </authorList>
    </citation>
    <scope>NUCLEOTIDE SEQUENCE [LARGE SCALE GENOMIC DNA]</scope>
    <source>
        <strain evidence="2 3">MAH-19</strain>
    </source>
</reference>